<evidence type="ECO:0000259" key="7">
    <source>
        <dbReference type="Pfam" id="PF02770"/>
    </source>
</evidence>
<evidence type="ECO:0000256" key="4">
    <source>
        <dbReference type="ARBA" id="ARBA00022827"/>
    </source>
</evidence>
<keyword evidence="5" id="KW-0560">Oxidoreductase</keyword>
<dbReference type="SUPFAM" id="SSF56645">
    <property type="entry name" value="Acyl-CoA dehydrogenase NM domain-like"/>
    <property type="match status" value="1"/>
</dbReference>
<comment type="similarity">
    <text evidence="2 5">Belongs to the acyl-CoA dehydrogenase family.</text>
</comment>
<evidence type="ECO:0000313" key="9">
    <source>
        <dbReference type="EMBL" id="GGC90846.1"/>
    </source>
</evidence>
<evidence type="ECO:0000256" key="5">
    <source>
        <dbReference type="RuleBase" id="RU362125"/>
    </source>
</evidence>
<dbReference type="InterPro" id="IPR046373">
    <property type="entry name" value="Acyl-CoA_Oxase/DH_mid-dom_sf"/>
</dbReference>
<dbReference type="InterPro" id="IPR009100">
    <property type="entry name" value="AcylCoA_DH/oxidase_NM_dom_sf"/>
</dbReference>
<evidence type="ECO:0000259" key="6">
    <source>
        <dbReference type="Pfam" id="PF00441"/>
    </source>
</evidence>
<dbReference type="SUPFAM" id="SSF47203">
    <property type="entry name" value="Acyl-CoA dehydrogenase C-terminal domain-like"/>
    <property type="match status" value="1"/>
</dbReference>
<dbReference type="Gene3D" id="1.10.540.10">
    <property type="entry name" value="Acyl-CoA dehydrogenase/oxidase, N-terminal domain"/>
    <property type="match status" value="1"/>
</dbReference>
<keyword evidence="3 5" id="KW-0285">Flavoprotein</keyword>
<feature type="domain" description="Acyl-CoA dehydrogenase/oxidase C-terminal" evidence="6">
    <location>
        <begin position="261"/>
        <end position="408"/>
    </location>
</feature>
<dbReference type="Gene3D" id="2.40.110.10">
    <property type="entry name" value="Butyryl-CoA Dehydrogenase, subunit A, domain 2"/>
    <property type="match status" value="1"/>
</dbReference>
<reference evidence="10" key="1">
    <citation type="journal article" date="2019" name="Int. J. Syst. Evol. Microbiol.">
        <title>The Global Catalogue of Microorganisms (GCM) 10K type strain sequencing project: providing services to taxonomists for standard genome sequencing and annotation.</title>
        <authorList>
            <consortium name="The Broad Institute Genomics Platform"/>
            <consortium name="The Broad Institute Genome Sequencing Center for Infectious Disease"/>
            <person name="Wu L."/>
            <person name="Ma J."/>
        </authorList>
    </citation>
    <scope>NUCLEOTIDE SEQUENCE [LARGE SCALE GENOMIC DNA]</scope>
    <source>
        <strain evidence="10">CGMCC 1.15480</strain>
    </source>
</reference>
<dbReference type="InterPro" id="IPR013786">
    <property type="entry name" value="AcylCoA_DH/ox_N"/>
</dbReference>
<dbReference type="InterPro" id="IPR036250">
    <property type="entry name" value="AcylCo_DH-like_C"/>
</dbReference>
<organism evidence="9 10">
    <name type="scientific">Tersicoccus solisilvae</name>
    <dbReference type="NCBI Taxonomy" id="1882339"/>
    <lineage>
        <taxon>Bacteria</taxon>
        <taxon>Bacillati</taxon>
        <taxon>Actinomycetota</taxon>
        <taxon>Actinomycetes</taxon>
        <taxon>Micrococcales</taxon>
        <taxon>Micrococcaceae</taxon>
        <taxon>Tersicoccus</taxon>
    </lineage>
</organism>
<dbReference type="Pfam" id="PF00441">
    <property type="entry name" value="Acyl-CoA_dh_1"/>
    <property type="match status" value="1"/>
</dbReference>
<dbReference type="InterPro" id="IPR037069">
    <property type="entry name" value="AcylCoA_DH/ox_N_sf"/>
</dbReference>
<keyword evidence="10" id="KW-1185">Reference proteome</keyword>
<feature type="domain" description="Acyl-CoA dehydrogenase/oxidase N-terminal" evidence="8">
    <location>
        <begin position="48"/>
        <end position="149"/>
    </location>
</feature>
<evidence type="ECO:0000259" key="8">
    <source>
        <dbReference type="Pfam" id="PF02771"/>
    </source>
</evidence>
<evidence type="ECO:0000256" key="3">
    <source>
        <dbReference type="ARBA" id="ARBA00022630"/>
    </source>
</evidence>
<keyword evidence="4 5" id="KW-0274">FAD</keyword>
<name>A0ABQ1P490_9MICC</name>
<dbReference type="EMBL" id="BMJI01000008">
    <property type="protein sequence ID" value="GGC90846.1"/>
    <property type="molecule type" value="Genomic_DNA"/>
</dbReference>
<dbReference type="InterPro" id="IPR006091">
    <property type="entry name" value="Acyl-CoA_Oxase/DH_mid-dom"/>
</dbReference>
<evidence type="ECO:0000256" key="1">
    <source>
        <dbReference type="ARBA" id="ARBA00001974"/>
    </source>
</evidence>
<accession>A0ABQ1P490</accession>
<dbReference type="InterPro" id="IPR009075">
    <property type="entry name" value="AcylCo_DH/oxidase_C"/>
</dbReference>
<dbReference type="PANTHER" id="PTHR43188:SF1">
    <property type="entry name" value="ACYL-COA DEHYDROGENASE"/>
    <property type="match status" value="1"/>
</dbReference>
<protein>
    <submittedName>
        <fullName evidence="9">Glutaryl-CoA dehydrogenase</fullName>
    </submittedName>
</protein>
<comment type="cofactor">
    <cofactor evidence="1 5">
        <name>FAD</name>
        <dbReference type="ChEBI" id="CHEBI:57692"/>
    </cofactor>
</comment>
<sequence>MRPIASPVVPPFPASGAGSAAPPAAGPVPSDGLLPLDVLDVAGALPADEQARLAEATGWLQERVRPASIGPWQRDEFPRDLIAEFGERGYGNLGLRPGSRLFTGLLHAQLARADVSLSSVVGIHNELIVGMIEALGSTEQRERFLPELSRFATFGSFALTEPDHGSDIAGGLATTARRDGDDWVISGAKRWIGLGTVADIILTWARDEADGVIKAFIVETDRPGFAAAKIEHKTGLRIMQNADLTFDAVRVPEANRLPGARGFAAANRLLCDSRAWVGWQAVGAQLAAVDIARRYALDRQQFGRPLGGFQLVQAALAEMFGNLTLSLGLMTQLARTQEEGRLTMPQAALAKSTLTRLARQTVSAGRTLLGGNGILSDHELAKVAADVEVLHTYEGTYEINTLIVGRAATGLSAFV</sequence>
<dbReference type="Pfam" id="PF02771">
    <property type="entry name" value="Acyl-CoA_dh_N"/>
    <property type="match status" value="1"/>
</dbReference>
<dbReference type="Proteomes" id="UP000597761">
    <property type="component" value="Unassembled WGS sequence"/>
</dbReference>
<gene>
    <name evidence="9" type="primary">gcdH</name>
    <name evidence="9" type="ORF">GCM10011512_17380</name>
</gene>
<proteinExistence type="inferred from homology"/>
<evidence type="ECO:0000313" key="10">
    <source>
        <dbReference type="Proteomes" id="UP000597761"/>
    </source>
</evidence>
<dbReference type="Gene3D" id="1.20.140.10">
    <property type="entry name" value="Butyryl-CoA Dehydrogenase, subunit A, domain 3"/>
    <property type="match status" value="1"/>
</dbReference>
<feature type="domain" description="Acyl-CoA oxidase/dehydrogenase middle" evidence="7">
    <location>
        <begin position="156"/>
        <end position="249"/>
    </location>
</feature>
<comment type="caution">
    <text evidence="9">The sequence shown here is derived from an EMBL/GenBank/DDBJ whole genome shotgun (WGS) entry which is preliminary data.</text>
</comment>
<dbReference type="Pfam" id="PF02770">
    <property type="entry name" value="Acyl-CoA_dh_M"/>
    <property type="match status" value="1"/>
</dbReference>
<dbReference type="InterPro" id="IPR045008">
    <property type="entry name" value="ACX4-like"/>
</dbReference>
<evidence type="ECO:0000256" key="2">
    <source>
        <dbReference type="ARBA" id="ARBA00009347"/>
    </source>
</evidence>
<dbReference type="PANTHER" id="PTHR43188">
    <property type="entry name" value="ACYL-COENZYME A OXIDASE"/>
    <property type="match status" value="1"/>
</dbReference>